<comment type="cofactor">
    <cofactor evidence="1">
        <name>Zn(2+)</name>
        <dbReference type="ChEBI" id="CHEBI:29105"/>
    </cofactor>
</comment>
<dbReference type="GO" id="GO:0046103">
    <property type="term" value="P:inosine biosynthetic process"/>
    <property type="evidence" value="ECO:0007669"/>
    <property type="project" value="TreeGrafter"/>
</dbReference>
<dbReference type="FunFam" id="3.20.20.140:FF:000017">
    <property type="entry name" value="Adenosine deaminase 2"/>
    <property type="match status" value="1"/>
</dbReference>
<sequence length="572" mass="65787">MENVSLADEDFDKAEGLPSLSDPFLQKYLEGRDALVAQEKRQRSDHTFRETLTPMASEACAIVSQIRFEEQQTVWTSDFEDELARTDVDYYPGMMFTHAKERMEKTKLWKIVEKMPKGALLHCHYEATVDTDWLIDQAMETPGLHIESAAPLVPENLSSTTFVFSYANSSQESATSIWSDSYIPDTKVSIREASRTFPDGHDGGFRRWLKSRFTFTCENHHEGPTSVWKRFTRVFQSISTLVCYEPIFRASLRHTCKKLLDDGIQYFDVRKAMLVPLRREKSETIDSDHEGMLAVMSEEIENFKQSEEGKRFWGSRLIWTTMRIFDKRKMIENMKECIRMKQIFPELIAGFDLVGHEDAGRPLVDLLPELFWFKKRCREEDVDIPFFFHAGETLGDGDETDENLFDAILLGTRRIGHGFSLYKHPLLIDMIKEKRILVESCPVSNEVLRYTGSILQHPLPALLSRGVPVALCNDDPAVMDFGSNGMTHDFWQALQGWENLGLEGLGSLAENSIRYAAFEDCSAKEWTEDVKAGAYGKGVRAQRMKEWAIEWEKFCQWVVLEFGADMDLEQVD</sequence>
<evidence type="ECO:0000256" key="8">
    <source>
        <dbReference type="ARBA" id="ARBA00022801"/>
    </source>
</evidence>
<comment type="catalytic activity">
    <reaction evidence="9">
        <text>adenosine + H2O + H(+) = inosine + NH4(+)</text>
        <dbReference type="Rhea" id="RHEA:24408"/>
        <dbReference type="ChEBI" id="CHEBI:15377"/>
        <dbReference type="ChEBI" id="CHEBI:15378"/>
        <dbReference type="ChEBI" id="CHEBI:16335"/>
        <dbReference type="ChEBI" id="CHEBI:17596"/>
        <dbReference type="ChEBI" id="CHEBI:28938"/>
        <dbReference type="EC" id="3.5.4.4"/>
    </reaction>
</comment>
<reference evidence="11" key="1">
    <citation type="journal article" date="2020" name="Stud. Mycol.">
        <title>101 Dothideomycetes genomes: a test case for predicting lifestyles and emergence of pathogens.</title>
        <authorList>
            <person name="Haridas S."/>
            <person name="Albert R."/>
            <person name="Binder M."/>
            <person name="Bloem J."/>
            <person name="Labutti K."/>
            <person name="Salamov A."/>
            <person name="Andreopoulos B."/>
            <person name="Baker S."/>
            <person name="Barry K."/>
            <person name="Bills G."/>
            <person name="Bluhm B."/>
            <person name="Cannon C."/>
            <person name="Castanera R."/>
            <person name="Culley D."/>
            <person name="Daum C."/>
            <person name="Ezra D."/>
            <person name="Gonzalez J."/>
            <person name="Henrissat B."/>
            <person name="Kuo A."/>
            <person name="Liang C."/>
            <person name="Lipzen A."/>
            <person name="Lutzoni F."/>
            <person name="Magnuson J."/>
            <person name="Mondo S."/>
            <person name="Nolan M."/>
            <person name="Ohm R."/>
            <person name="Pangilinan J."/>
            <person name="Park H.-J."/>
            <person name="Ramirez L."/>
            <person name="Alfaro M."/>
            <person name="Sun H."/>
            <person name="Tritt A."/>
            <person name="Yoshinaga Y."/>
            <person name="Zwiers L.-H."/>
            <person name="Turgeon B."/>
            <person name="Goodwin S."/>
            <person name="Spatafora J."/>
            <person name="Crous P."/>
            <person name="Grigoriev I."/>
        </authorList>
    </citation>
    <scope>NUCLEOTIDE SEQUENCE</scope>
    <source>
        <strain evidence="11">Tuck. ex Michener</strain>
    </source>
</reference>
<evidence type="ECO:0000256" key="4">
    <source>
        <dbReference type="ARBA" id="ARBA00012784"/>
    </source>
</evidence>
<dbReference type="Gene3D" id="3.20.20.140">
    <property type="entry name" value="Metal-dependent hydrolases"/>
    <property type="match status" value="1"/>
</dbReference>
<gene>
    <name evidence="11" type="ORF">EV356DRAFT_450113</name>
</gene>
<evidence type="ECO:0000256" key="7">
    <source>
        <dbReference type="ARBA" id="ARBA00022729"/>
    </source>
</evidence>
<evidence type="ECO:0000313" key="12">
    <source>
        <dbReference type="Proteomes" id="UP000800092"/>
    </source>
</evidence>
<proteinExistence type="inferred from homology"/>
<dbReference type="SUPFAM" id="SSF51556">
    <property type="entry name" value="Metallo-dependent hydrolases"/>
    <property type="match status" value="1"/>
</dbReference>
<feature type="domain" description="Adenosine deaminase" evidence="10">
    <location>
        <begin position="227"/>
        <end position="529"/>
    </location>
</feature>
<keyword evidence="12" id="KW-1185">Reference proteome</keyword>
<evidence type="ECO:0000313" key="11">
    <source>
        <dbReference type="EMBL" id="KAF2232445.1"/>
    </source>
</evidence>
<evidence type="ECO:0000256" key="1">
    <source>
        <dbReference type="ARBA" id="ARBA00001947"/>
    </source>
</evidence>
<keyword evidence="7" id="KW-0732">Signal</keyword>
<dbReference type="Proteomes" id="UP000800092">
    <property type="component" value="Unassembled WGS sequence"/>
</dbReference>
<dbReference type="GO" id="GO:0046872">
    <property type="term" value="F:metal ion binding"/>
    <property type="evidence" value="ECO:0007669"/>
    <property type="project" value="UniProtKB-KW"/>
</dbReference>
<organism evidence="11 12">
    <name type="scientific">Viridothelium virens</name>
    <name type="common">Speckled blister lichen</name>
    <name type="synonym">Trypethelium virens</name>
    <dbReference type="NCBI Taxonomy" id="1048519"/>
    <lineage>
        <taxon>Eukaryota</taxon>
        <taxon>Fungi</taxon>
        <taxon>Dikarya</taxon>
        <taxon>Ascomycota</taxon>
        <taxon>Pezizomycotina</taxon>
        <taxon>Dothideomycetes</taxon>
        <taxon>Dothideomycetes incertae sedis</taxon>
        <taxon>Trypetheliales</taxon>
        <taxon>Trypetheliaceae</taxon>
        <taxon>Viridothelium</taxon>
    </lineage>
</organism>
<dbReference type="AlphaFoldDB" id="A0A6A6H331"/>
<name>A0A6A6H331_VIRVR</name>
<dbReference type="OrthoDB" id="7202371at2759"/>
<dbReference type="InterPro" id="IPR001365">
    <property type="entry name" value="A_deaminase_dom"/>
</dbReference>
<dbReference type="GO" id="GO:0006154">
    <property type="term" value="P:adenosine catabolic process"/>
    <property type="evidence" value="ECO:0007669"/>
    <property type="project" value="TreeGrafter"/>
</dbReference>
<accession>A0A6A6H331</accession>
<dbReference type="InterPro" id="IPR006330">
    <property type="entry name" value="Ado/ade_deaminase"/>
</dbReference>
<dbReference type="GO" id="GO:0005576">
    <property type="term" value="C:extracellular region"/>
    <property type="evidence" value="ECO:0007669"/>
    <property type="project" value="UniProtKB-SubCell"/>
</dbReference>
<comment type="subcellular location">
    <subcellularLocation>
        <location evidence="2">Secreted</location>
    </subcellularLocation>
</comment>
<evidence type="ECO:0000256" key="9">
    <source>
        <dbReference type="ARBA" id="ARBA00047764"/>
    </source>
</evidence>
<keyword evidence="5" id="KW-0964">Secreted</keyword>
<dbReference type="EMBL" id="ML991815">
    <property type="protein sequence ID" value="KAF2232445.1"/>
    <property type="molecule type" value="Genomic_DNA"/>
</dbReference>
<evidence type="ECO:0000259" key="10">
    <source>
        <dbReference type="Pfam" id="PF00962"/>
    </source>
</evidence>
<dbReference type="InterPro" id="IPR032466">
    <property type="entry name" value="Metal_Hydrolase"/>
</dbReference>
<evidence type="ECO:0000256" key="5">
    <source>
        <dbReference type="ARBA" id="ARBA00022525"/>
    </source>
</evidence>
<keyword evidence="6" id="KW-0479">Metal-binding</keyword>
<dbReference type="PANTHER" id="PTHR11409">
    <property type="entry name" value="ADENOSINE DEAMINASE"/>
    <property type="match status" value="1"/>
</dbReference>
<dbReference type="Pfam" id="PF00962">
    <property type="entry name" value="A_deaminase"/>
    <property type="match status" value="1"/>
</dbReference>
<protein>
    <recommendedName>
        <fullName evidence="4">adenosine deaminase</fullName>
        <ecNumber evidence="4">3.5.4.4</ecNumber>
    </recommendedName>
</protein>
<evidence type="ECO:0000256" key="3">
    <source>
        <dbReference type="ARBA" id="ARBA00006083"/>
    </source>
</evidence>
<dbReference type="PANTHER" id="PTHR11409:SF39">
    <property type="entry name" value="ADENOSINE DEAMINASE 2"/>
    <property type="match status" value="1"/>
</dbReference>
<keyword evidence="8 11" id="KW-0378">Hydrolase</keyword>
<comment type="similarity">
    <text evidence="3">Belongs to the metallo-dependent hydrolases superfamily. Adenosine and AMP deaminases family. ADGF subfamily.</text>
</comment>
<evidence type="ECO:0000256" key="2">
    <source>
        <dbReference type="ARBA" id="ARBA00004613"/>
    </source>
</evidence>
<evidence type="ECO:0000256" key="6">
    <source>
        <dbReference type="ARBA" id="ARBA00022723"/>
    </source>
</evidence>
<dbReference type="GO" id="GO:0004000">
    <property type="term" value="F:adenosine deaminase activity"/>
    <property type="evidence" value="ECO:0007669"/>
    <property type="project" value="TreeGrafter"/>
</dbReference>
<dbReference type="EC" id="3.5.4.4" evidence="4"/>